<dbReference type="Proteomes" id="UP000823775">
    <property type="component" value="Unassembled WGS sequence"/>
</dbReference>
<keyword evidence="5" id="KW-0040">ANK repeat</keyword>
<feature type="transmembrane region" description="Helical" evidence="7">
    <location>
        <begin position="116"/>
        <end position="138"/>
    </location>
</feature>
<comment type="caution">
    <text evidence="9">The sequence shown here is derived from an EMBL/GenBank/DDBJ whole genome shotgun (WGS) entry which is preliminary data.</text>
</comment>
<feature type="transmembrane region" description="Helical" evidence="7">
    <location>
        <begin position="31"/>
        <end position="52"/>
    </location>
</feature>
<accession>A0ABS8T1J1</accession>
<keyword evidence="3" id="KW-0677">Repeat</keyword>
<evidence type="ECO:0000313" key="9">
    <source>
        <dbReference type="EMBL" id="MCD7464976.1"/>
    </source>
</evidence>
<evidence type="ECO:0000256" key="1">
    <source>
        <dbReference type="ARBA" id="ARBA00004141"/>
    </source>
</evidence>
<gene>
    <name evidence="9" type="ORF">HAX54_000327</name>
</gene>
<evidence type="ECO:0000256" key="7">
    <source>
        <dbReference type="SAM" id="Phobius"/>
    </source>
</evidence>
<evidence type="ECO:0000256" key="6">
    <source>
        <dbReference type="ARBA" id="ARBA00023136"/>
    </source>
</evidence>
<dbReference type="InterPro" id="IPR026961">
    <property type="entry name" value="PGG_dom"/>
</dbReference>
<protein>
    <recommendedName>
        <fullName evidence="8">PGG domain-containing protein</fullName>
    </recommendedName>
</protein>
<evidence type="ECO:0000313" key="10">
    <source>
        <dbReference type="Proteomes" id="UP000823775"/>
    </source>
</evidence>
<keyword evidence="10" id="KW-1185">Reference proteome</keyword>
<feature type="domain" description="PGG" evidence="8">
    <location>
        <begin position="22"/>
        <end position="105"/>
    </location>
</feature>
<keyword evidence="4 7" id="KW-1133">Transmembrane helix</keyword>
<dbReference type="Pfam" id="PF13962">
    <property type="entry name" value="PGG"/>
    <property type="match status" value="1"/>
</dbReference>
<sequence length="151" mass="16416">MDAIEGTSRQDKDKADDKRVETIMKAAQTHLVVATLLVTVTFAAGFTLPGGFDSDTKSPNKGTAVLIRNAAFCAFVVTDAIAFACSAGTMFMYFVMAEVRRDPKSYGQVYPLILDLYNDAVNLQGLAMYVVVIAFVTVRNIIRTEQSGETT</sequence>
<reference evidence="9 10" key="1">
    <citation type="journal article" date="2021" name="BMC Genomics">
        <title>Datura genome reveals duplications of psychoactive alkaloid biosynthetic genes and high mutation rate following tissue culture.</title>
        <authorList>
            <person name="Rajewski A."/>
            <person name="Carter-House D."/>
            <person name="Stajich J."/>
            <person name="Litt A."/>
        </authorList>
    </citation>
    <scope>NUCLEOTIDE SEQUENCE [LARGE SCALE GENOMIC DNA]</scope>
    <source>
        <strain evidence="9">AR-01</strain>
    </source>
</reference>
<keyword evidence="6 7" id="KW-0472">Membrane</keyword>
<dbReference type="PANTHER" id="PTHR24186:SF50">
    <property type="entry name" value="ANKYRIN REPEAT-CONTAINING PROTEIN ITN1-LIKE ISOFORM X1"/>
    <property type="match status" value="1"/>
</dbReference>
<evidence type="ECO:0000256" key="4">
    <source>
        <dbReference type="ARBA" id="ARBA00022989"/>
    </source>
</evidence>
<evidence type="ECO:0000256" key="2">
    <source>
        <dbReference type="ARBA" id="ARBA00022692"/>
    </source>
</evidence>
<evidence type="ECO:0000256" key="5">
    <source>
        <dbReference type="ARBA" id="ARBA00023043"/>
    </source>
</evidence>
<evidence type="ECO:0000259" key="8">
    <source>
        <dbReference type="Pfam" id="PF13962"/>
    </source>
</evidence>
<dbReference type="PANTHER" id="PTHR24186">
    <property type="entry name" value="PROTEIN PHOSPHATASE 1 REGULATORY SUBUNIT"/>
    <property type="match status" value="1"/>
</dbReference>
<dbReference type="EMBL" id="JACEIK010001009">
    <property type="protein sequence ID" value="MCD7464976.1"/>
    <property type="molecule type" value="Genomic_DNA"/>
</dbReference>
<keyword evidence="2 7" id="KW-0812">Transmembrane</keyword>
<comment type="subcellular location">
    <subcellularLocation>
        <location evidence="1">Membrane</location>
        <topology evidence="1">Multi-pass membrane protein</topology>
    </subcellularLocation>
</comment>
<feature type="transmembrane region" description="Helical" evidence="7">
    <location>
        <begin position="72"/>
        <end position="96"/>
    </location>
</feature>
<organism evidence="9 10">
    <name type="scientific">Datura stramonium</name>
    <name type="common">Jimsonweed</name>
    <name type="synonym">Common thornapple</name>
    <dbReference type="NCBI Taxonomy" id="4076"/>
    <lineage>
        <taxon>Eukaryota</taxon>
        <taxon>Viridiplantae</taxon>
        <taxon>Streptophyta</taxon>
        <taxon>Embryophyta</taxon>
        <taxon>Tracheophyta</taxon>
        <taxon>Spermatophyta</taxon>
        <taxon>Magnoliopsida</taxon>
        <taxon>eudicotyledons</taxon>
        <taxon>Gunneridae</taxon>
        <taxon>Pentapetalae</taxon>
        <taxon>asterids</taxon>
        <taxon>lamiids</taxon>
        <taxon>Solanales</taxon>
        <taxon>Solanaceae</taxon>
        <taxon>Solanoideae</taxon>
        <taxon>Datureae</taxon>
        <taxon>Datura</taxon>
    </lineage>
</organism>
<proteinExistence type="predicted"/>
<evidence type="ECO:0000256" key="3">
    <source>
        <dbReference type="ARBA" id="ARBA00022737"/>
    </source>
</evidence>
<name>A0ABS8T1J1_DATST</name>